<feature type="compositionally biased region" description="Basic and acidic residues" evidence="1">
    <location>
        <begin position="1"/>
        <end position="27"/>
    </location>
</feature>
<accession>A0A9J5Y3H6</accession>
<comment type="caution">
    <text evidence="2">The sequence shown here is derived from an EMBL/GenBank/DDBJ whole genome shotgun (WGS) entry which is preliminary data.</text>
</comment>
<keyword evidence="3" id="KW-1185">Reference proteome</keyword>
<evidence type="ECO:0000256" key="1">
    <source>
        <dbReference type="SAM" id="MobiDB-lite"/>
    </source>
</evidence>
<proteinExistence type="predicted"/>
<evidence type="ECO:0000313" key="3">
    <source>
        <dbReference type="Proteomes" id="UP000824120"/>
    </source>
</evidence>
<dbReference type="EMBL" id="JACXVP010000007">
    <property type="protein sequence ID" value="KAG5595187.1"/>
    <property type="molecule type" value="Genomic_DNA"/>
</dbReference>
<name>A0A9J5Y3H6_SOLCO</name>
<protein>
    <submittedName>
        <fullName evidence="2">Uncharacterized protein</fullName>
    </submittedName>
</protein>
<sequence length="88" mass="10230">MGDKPHRREERADHRLRPLNDRHDKGGRGARQLGIGTMGIETLAAKIQGYELRSGGYRVFSSFPKRTVKEELFRDLQIHRKGKKVTWM</sequence>
<reference evidence="2 3" key="1">
    <citation type="submission" date="2020-09" db="EMBL/GenBank/DDBJ databases">
        <title>De no assembly of potato wild relative species, Solanum commersonii.</title>
        <authorList>
            <person name="Cho K."/>
        </authorList>
    </citation>
    <scope>NUCLEOTIDE SEQUENCE [LARGE SCALE GENOMIC DNA]</scope>
    <source>
        <strain evidence="2">LZ3.2</strain>
        <tissue evidence="2">Leaf</tissue>
    </source>
</reference>
<dbReference type="Proteomes" id="UP000824120">
    <property type="component" value="Chromosome 7"/>
</dbReference>
<dbReference type="OrthoDB" id="10387258at2759"/>
<gene>
    <name evidence="2" type="ORF">H5410_036419</name>
</gene>
<evidence type="ECO:0000313" key="2">
    <source>
        <dbReference type="EMBL" id="KAG5595187.1"/>
    </source>
</evidence>
<organism evidence="2 3">
    <name type="scientific">Solanum commersonii</name>
    <name type="common">Commerson's wild potato</name>
    <name type="synonym">Commerson's nightshade</name>
    <dbReference type="NCBI Taxonomy" id="4109"/>
    <lineage>
        <taxon>Eukaryota</taxon>
        <taxon>Viridiplantae</taxon>
        <taxon>Streptophyta</taxon>
        <taxon>Embryophyta</taxon>
        <taxon>Tracheophyta</taxon>
        <taxon>Spermatophyta</taxon>
        <taxon>Magnoliopsida</taxon>
        <taxon>eudicotyledons</taxon>
        <taxon>Gunneridae</taxon>
        <taxon>Pentapetalae</taxon>
        <taxon>asterids</taxon>
        <taxon>lamiids</taxon>
        <taxon>Solanales</taxon>
        <taxon>Solanaceae</taxon>
        <taxon>Solanoideae</taxon>
        <taxon>Solaneae</taxon>
        <taxon>Solanum</taxon>
    </lineage>
</organism>
<feature type="region of interest" description="Disordered" evidence="1">
    <location>
        <begin position="1"/>
        <end position="32"/>
    </location>
</feature>
<dbReference type="AlphaFoldDB" id="A0A9J5Y3H6"/>